<name>A0ABS2GP68_9FIRM</name>
<gene>
    <name evidence="1" type="ORF">H9X81_08685</name>
</gene>
<evidence type="ECO:0000313" key="1">
    <source>
        <dbReference type="EMBL" id="MBM6923761.1"/>
    </source>
</evidence>
<dbReference type="EMBL" id="JACSNR010000008">
    <property type="protein sequence ID" value="MBM6923761.1"/>
    <property type="molecule type" value="Genomic_DNA"/>
</dbReference>
<comment type="caution">
    <text evidence="1">The sequence shown here is derived from an EMBL/GenBank/DDBJ whole genome shotgun (WGS) entry which is preliminary data.</text>
</comment>
<sequence>MNELLYTAQDLAIILIGMDLDCRIESVVMDRIWNREKEFLAEPYRQDRRKFTLEVLYWRHYFSEKTALDRELPVVQKDLESGGHTVDLEEYRSDYFDLNLFFKSVRIRCLYGMGKEYVRIKLRTLLAVYGYRRRSRLLIHHMQRCMEFYHLKATLWGGTDCDLSTCGLDQMLTFRAEQL</sequence>
<reference evidence="1 2" key="1">
    <citation type="journal article" date="2021" name="Sci. Rep.">
        <title>The distribution of antibiotic resistance genes in chicken gut microbiota commensals.</title>
        <authorList>
            <person name="Juricova H."/>
            <person name="Matiasovicova J."/>
            <person name="Kubasova T."/>
            <person name="Cejkova D."/>
            <person name="Rychlik I."/>
        </authorList>
    </citation>
    <scope>NUCLEOTIDE SEQUENCE [LARGE SCALE GENOMIC DNA]</scope>
    <source>
        <strain evidence="1 2">An564</strain>
    </source>
</reference>
<dbReference type="RefSeq" id="WP_204721321.1">
    <property type="nucleotide sequence ID" value="NZ_JACSNR010000008.1"/>
</dbReference>
<protein>
    <submittedName>
        <fullName evidence="1">Uncharacterized protein</fullName>
    </submittedName>
</protein>
<organism evidence="1 2">
    <name type="scientific">Hydrogenoanaerobacterium saccharovorans</name>
    <dbReference type="NCBI Taxonomy" id="474960"/>
    <lineage>
        <taxon>Bacteria</taxon>
        <taxon>Bacillati</taxon>
        <taxon>Bacillota</taxon>
        <taxon>Clostridia</taxon>
        <taxon>Eubacteriales</taxon>
        <taxon>Oscillospiraceae</taxon>
        <taxon>Hydrogenoanaerobacterium</taxon>
    </lineage>
</organism>
<evidence type="ECO:0000313" key="2">
    <source>
        <dbReference type="Proteomes" id="UP000724149"/>
    </source>
</evidence>
<keyword evidence="2" id="KW-1185">Reference proteome</keyword>
<proteinExistence type="predicted"/>
<accession>A0ABS2GP68</accession>
<dbReference type="Proteomes" id="UP000724149">
    <property type="component" value="Unassembled WGS sequence"/>
</dbReference>